<keyword evidence="2" id="KW-0472">Membrane</keyword>
<protein>
    <submittedName>
        <fullName evidence="3">Uncharacterized protein</fullName>
    </submittedName>
</protein>
<dbReference type="AlphaFoldDB" id="A0A9K3KBJ7"/>
<name>A0A9K3KBJ7_9STRA</name>
<proteinExistence type="predicted"/>
<evidence type="ECO:0000313" key="4">
    <source>
        <dbReference type="Proteomes" id="UP000693970"/>
    </source>
</evidence>
<dbReference type="OrthoDB" id="10586983at2759"/>
<evidence type="ECO:0000256" key="1">
    <source>
        <dbReference type="SAM" id="MobiDB-lite"/>
    </source>
</evidence>
<sequence length="112" mass="12474">MSTSSRSPIVGSSSNLMLAAIVALTSYVPFEWMAKGSLLLCIVMFVVDPLPPVTRLFSIVSTLFVLLLTKWYRHVLAEREKEESMAMVDVVVPKEGQDDDVPTDNGERKKDK</sequence>
<reference evidence="3" key="2">
    <citation type="submission" date="2021-04" db="EMBL/GenBank/DDBJ databases">
        <authorList>
            <person name="Podell S."/>
        </authorList>
    </citation>
    <scope>NUCLEOTIDE SEQUENCE</scope>
    <source>
        <strain evidence="3">Hildebrandi</strain>
    </source>
</reference>
<keyword evidence="2" id="KW-0812">Transmembrane</keyword>
<organism evidence="3 4">
    <name type="scientific">Nitzschia inconspicua</name>
    <dbReference type="NCBI Taxonomy" id="303405"/>
    <lineage>
        <taxon>Eukaryota</taxon>
        <taxon>Sar</taxon>
        <taxon>Stramenopiles</taxon>
        <taxon>Ochrophyta</taxon>
        <taxon>Bacillariophyta</taxon>
        <taxon>Bacillariophyceae</taxon>
        <taxon>Bacillariophycidae</taxon>
        <taxon>Bacillariales</taxon>
        <taxon>Bacillariaceae</taxon>
        <taxon>Nitzschia</taxon>
    </lineage>
</organism>
<feature type="region of interest" description="Disordered" evidence="1">
    <location>
        <begin position="88"/>
        <end position="112"/>
    </location>
</feature>
<feature type="transmembrane region" description="Helical" evidence="2">
    <location>
        <begin position="53"/>
        <end position="72"/>
    </location>
</feature>
<dbReference type="EMBL" id="JAGRRH010000027">
    <property type="protein sequence ID" value="KAG7340269.1"/>
    <property type="molecule type" value="Genomic_DNA"/>
</dbReference>
<comment type="caution">
    <text evidence="3">The sequence shown here is derived from an EMBL/GenBank/DDBJ whole genome shotgun (WGS) entry which is preliminary data.</text>
</comment>
<evidence type="ECO:0000256" key="2">
    <source>
        <dbReference type="SAM" id="Phobius"/>
    </source>
</evidence>
<dbReference type="Proteomes" id="UP000693970">
    <property type="component" value="Unassembled WGS sequence"/>
</dbReference>
<keyword evidence="4" id="KW-1185">Reference proteome</keyword>
<evidence type="ECO:0000313" key="3">
    <source>
        <dbReference type="EMBL" id="KAG7340269.1"/>
    </source>
</evidence>
<accession>A0A9K3KBJ7</accession>
<reference evidence="3" key="1">
    <citation type="journal article" date="2021" name="Sci. Rep.">
        <title>Diploid genomic architecture of Nitzschia inconspicua, an elite biomass production diatom.</title>
        <authorList>
            <person name="Oliver A."/>
            <person name="Podell S."/>
            <person name="Pinowska A."/>
            <person name="Traller J.C."/>
            <person name="Smith S.R."/>
            <person name="McClure R."/>
            <person name="Beliaev A."/>
            <person name="Bohutskyi P."/>
            <person name="Hill E.A."/>
            <person name="Rabines A."/>
            <person name="Zheng H."/>
            <person name="Allen L.Z."/>
            <person name="Kuo A."/>
            <person name="Grigoriev I.V."/>
            <person name="Allen A.E."/>
            <person name="Hazlebeck D."/>
            <person name="Allen E.E."/>
        </authorList>
    </citation>
    <scope>NUCLEOTIDE SEQUENCE</scope>
    <source>
        <strain evidence="3">Hildebrandi</strain>
    </source>
</reference>
<keyword evidence="2" id="KW-1133">Transmembrane helix</keyword>
<feature type="transmembrane region" description="Helical" evidence="2">
    <location>
        <begin position="21"/>
        <end position="47"/>
    </location>
</feature>
<gene>
    <name evidence="3" type="ORF">IV203_023812</name>
</gene>